<sequence length="124" mass="14055">MTTPNDFTPNRTTPSPKRYIHQPSFNPSSTHSNSQPTTLSKHPENDLNYLREAHLSPSANTILANRNEKKKTTNLAKKKSPPSMEKHFTSLDRRGFSCTPTTEIERKRERISPNVDDGRTFSGC</sequence>
<feature type="region of interest" description="Disordered" evidence="1">
    <location>
        <begin position="1"/>
        <end position="45"/>
    </location>
</feature>
<evidence type="ECO:0000256" key="1">
    <source>
        <dbReference type="SAM" id="MobiDB-lite"/>
    </source>
</evidence>
<keyword evidence="3" id="KW-1185">Reference proteome</keyword>
<feature type="compositionally biased region" description="Polar residues" evidence="1">
    <location>
        <begin position="1"/>
        <end position="15"/>
    </location>
</feature>
<gene>
    <name evidence="2" type="ORF">CEXT_562171</name>
</gene>
<dbReference type="Proteomes" id="UP001054945">
    <property type="component" value="Unassembled WGS sequence"/>
</dbReference>
<feature type="region of interest" description="Disordered" evidence="1">
    <location>
        <begin position="60"/>
        <end position="88"/>
    </location>
</feature>
<feature type="compositionally biased region" description="Polar residues" evidence="1">
    <location>
        <begin position="23"/>
        <end position="40"/>
    </location>
</feature>
<comment type="caution">
    <text evidence="2">The sequence shown here is derived from an EMBL/GenBank/DDBJ whole genome shotgun (WGS) entry which is preliminary data.</text>
</comment>
<dbReference type="EMBL" id="BPLR01011422">
    <property type="protein sequence ID" value="GIY46477.1"/>
    <property type="molecule type" value="Genomic_DNA"/>
</dbReference>
<name>A0AAV4TM98_CAEEX</name>
<proteinExistence type="predicted"/>
<reference evidence="2 3" key="1">
    <citation type="submission" date="2021-06" db="EMBL/GenBank/DDBJ databases">
        <title>Caerostris extrusa draft genome.</title>
        <authorList>
            <person name="Kono N."/>
            <person name="Arakawa K."/>
        </authorList>
    </citation>
    <scope>NUCLEOTIDE SEQUENCE [LARGE SCALE GENOMIC DNA]</scope>
</reference>
<protein>
    <submittedName>
        <fullName evidence="2">Uncharacterized protein</fullName>
    </submittedName>
</protein>
<accession>A0AAV4TM98</accession>
<evidence type="ECO:0000313" key="2">
    <source>
        <dbReference type="EMBL" id="GIY46477.1"/>
    </source>
</evidence>
<organism evidence="2 3">
    <name type="scientific">Caerostris extrusa</name>
    <name type="common">Bark spider</name>
    <name type="synonym">Caerostris bankana</name>
    <dbReference type="NCBI Taxonomy" id="172846"/>
    <lineage>
        <taxon>Eukaryota</taxon>
        <taxon>Metazoa</taxon>
        <taxon>Ecdysozoa</taxon>
        <taxon>Arthropoda</taxon>
        <taxon>Chelicerata</taxon>
        <taxon>Arachnida</taxon>
        <taxon>Araneae</taxon>
        <taxon>Araneomorphae</taxon>
        <taxon>Entelegynae</taxon>
        <taxon>Araneoidea</taxon>
        <taxon>Araneidae</taxon>
        <taxon>Caerostris</taxon>
    </lineage>
</organism>
<evidence type="ECO:0000313" key="3">
    <source>
        <dbReference type="Proteomes" id="UP001054945"/>
    </source>
</evidence>
<dbReference type="AlphaFoldDB" id="A0AAV4TM98"/>